<dbReference type="GO" id="GO:0003887">
    <property type="term" value="F:DNA-directed DNA polymerase activity"/>
    <property type="evidence" value="ECO:0007669"/>
    <property type="project" value="UniProtKB-KW"/>
</dbReference>
<evidence type="ECO:0000256" key="1">
    <source>
        <dbReference type="ARBA" id="ARBA00012417"/>
    </source>
</evidence>
<dbReference type="InterPro" id="IPR016195">
    <property type="entry name" value="Pol/histidinol_Pase-like"/>
</dbReference>
<dbReference type="Gene3D" id="1.10.10.1600">
    <property type="entry name" value="Bacterial DNA polymerase III alpha subunit, thumb domain"/>
    <property type="match status" value="1"/>
</dbReference>
<dbReference type="Gene3D" id="1.10.150.870">
    <property type="match status" value="1"/>
</dbReference>
<accession>A0A7G8AKF5</accession>
<organism evidence="8 9">
    <name type="scientific">Bacillus phage 1_ICo-2020</name>
    <dbReference type="NCBI Taxonomy" id="2759272"/>
    <lineage>
        <taxon>Viruses</taxon>
        <taxon>Duplodnaviria</taxon>
        <taxon>Heunggongvirae</taxon>
        <taxon>Uroviricota</taxon>
        <taxon>Caudoviricetes</taxon>
        <taxon>Ehrlichviridae</taxon>
        <taxon>Suttonboningtonvirus</taxon>
        <taxon>Suttonboningtonvirus sv1ICo2020</taxon>
    </lineage>
</organism>
<dbReference type="InterPro" id="IPR029460">
    <property type="entry name" value="DNAPol_HHH"/>
</dbReference>
<evidence type="ECO:0000256" key="4">
    <source>
        <dbReference type="ARBA" id="ARBA00022705"/>
    </source>
</evidence>
<protein>
    <recommendedName>
        <fullName evidence="1">DNA-directed DNA polymerase</fullName>
        <ecNumber evidence="1">2.7.7.7</ecNumber>
    </recommendedName>
</protein>
<reference evidence="8 9" key="1">
    <citation type="submission" date="2020-06" db="EMBL/GenBank/DDBJ databases">
        <authorList>
            <person name="Connerton I.F."/>
        </authorList>
    </citation>
    <scope>NUCLEOTIDE SEQUENCE [LARGE SCALE GENOMIC DNA]</scope>
</reference>
<dbReference type="NCBIfam" id="TIGR00594">
    <property type="entry name" value="polc"/>
    <property type="match status" value="1"/>
</dbReference>
<dbReference type="GO" id="GO:0008408">
    <property type="term" value="F:3'-5' exonuclease activity"/>
    <property type="evidence" value="ECO:0007669"/>
    <property type="project" value="InterPro"/>
</dbReference>
<evidence type="ECO:0000313" key="9">
    <source>
        <dbReference type="Proteomes" id="UP000515915"/>
    </source>
</evidence>
<evidence type="ECO:0000313" key="8">
    <source>
        <dbReference type="EMBL" id="QNI20400.1"/>
    </source>
</evidence>
<dbReference type="Pfam" id="PF14579">
    <property type="entry name" value="HHH_6"/>
    <property type="match status" value="1"/>
</dbReference>
<proteinExistence type="predicted"/>
<evidence type="ECO:0000259" key="7">
    <source>
        <dbReference type="SMART" id="SM00481"/>
    </source>
</evidence>
<dbReference type="InterPro" id="IPR003141">
    <property type="entry name" value="Pol/His_phosphatase_N"/>
</dbReference>
<keyword evidence="3" id="KW-0548">Nucleotidyltransferase</keyword>
<keyword evidence="2" id="KW-0808">Transferase</keyword>
<sequence>MDQLTVLDFNQLHTHSCASKRDALSKVSDLVSEAKKLGQRAVAVTDHGVLHNIPELFRECAKQGIKPIAGAELYLCEDVNDPDCKTNYHQLLLAINETGWKNLMRLSSEAFHHFHNRPRIDWAMMEKYSEGIIATSSCLSGVIPKAIINGGIGDAMDSHKYLKRYQKIFGDRFYLEIQPTPIPEQQIVNKGLVALSKLTKIPLVATGDVHYAKQEDYKAHQGMLALGRSKKLKHPDEPAYPCEEHYWMKPGELILEEFVSQGFDRETIVTAINNTGVIVDRVDFTLEKKKDLLPEIEVPEGYTSDSLLAEMVKEGMIRKYKPVTQEVVDRIKFELGVIREKGYQDYFLLVADAIKWCKSQGIIVGPGRGSAGGSILAYCLDITEIDPLKYGLYFERFLDVTRPKLADIDSDIEDVRRYELINYLREKYGHSKVAQIVNYGKMTARLAFKNACLVYDIPFGQAQKIVNLVDDSPNMTIEKARSLNPELVHFMDKSTEKFEQKDNKGTFVTASEISWMAQKFEGVIDKFGKHAGGILIMPDDVDEFMPTYLPDHNDPNTVVTQFDKDDVEQLGGVKLDFLGLKTLRMAGYAVNSIEQEHGIKLDVNEIMRNPNDPKVFELIATGNTQNLFQFNSSGMQGICKRSKPKNFTDCVAITSLYRPAALSSGEAWKWCDIKNGLEEAYYGVPEEKDLLGETYGIITYQEDVMRLVNFFAGWSMGKGDSLRKKSAEQLEDMREEFLEDSTSKGYDKDKMDELWSRIINYNGYGFNKAHGVAYTKLTYLTAYLEVYYKEHWIAAIMSTKMSDQETISQGFQDIRQAGFDFVAPDINESGLIFTASKGKIVFPLSVIKGVGDKAVSELIANRPYSSLEDLMEKVNLRVVSSRAMKPLIYSGALDSLYPECNRQDIYMHYMKLKGVSKKEREALEELPEWTDTEKADKEKELLGIYISTHPLARYHFRDWNEYSEGDNKALLGGVILKSKTFLDKNKRRMAFLTIETYQSTREVVCFASTYSKFESLIKEGNMVMVSGRKQGEKMLANTFKELN</sequence>
<name>A0A7G8AKF5_9CAUD</name>
<dbReference type="EMBL" id="MT700412">
    <property type="protein sequence ID" value="QNI20400.1"/>
    <property type="molecule type" value="Genomic_DNA"/>
</dbReference>
<evidence type="ECO:0000256" key="5">
    <source>
        <dbReference type="ARBA" id="ARBA00022932"/>
    </source>
</evidence>
<dbReference type="InterPro" id="IPR004805">
    <property type="entry name" value="DnaE2/DnaE/PolC"/>
</dbReference>
<dbReference type="Proteomes" id="UP000515915">
    <property type="component" value="Segment"/>
</dbReference>
<dbReference type="CDD" id="cd04485">
    <property type="entry name" value="DnaE_OBF"/>
    <property type="match status" value="1"/>
</dbReference>
<dbReference type="EC" id="2.7.7.7" evidence="1"/>
<feature type="domain" description="Polymerase/histidinol phosphatase N-terminal" evidence="7">
    <location>
        <begin position="12"/>
        <end position="77"/>
    </location>
</feature>
<dbReference type="PANTHER" id="PTHR32294:SF0">
    <property type="entry name" value="DNA POLYMERASE III SUBUNIT ALPHA"/>
    <property type="match status" value="1"/>
</dbReference>
<dbReference type="InterPro" id="IPR041931">
    <property type="entry name" value="DNA_pol3_alpha_thumb_dom"/>
</dbReference>
<dbReference type="Pfam" id="PF07733">
    <property type="entry name" value="DNA_pol3_alpha"/>
    <property type="match status" value="1"/>
</dbReference>
<dbReference type="InterPro" id="IPR040982">
    <property type="entry name" value="DNA_pol3_finger"/>
</dbReference>
<evidence type="ECO:0000256" key="2">
    <source>
        <dbReference type="ARBA" id="ARBA00022679"/>
    </source>
</evidence>
<comment type="catalytic activity">
    <reaction evidence="6">
        <text>DNA(n) + a 2'-deoxyribonucleoside 5'-triphosphate = DNA(n+1) + diphosphate</text>
        <dbReference type="Rhea" id="RHEA:22508"/>
        <dbReference type="Rhea" id="RHEA-COMP:17339"/>
        <dbReference type="Rhea" id="RHEA-COMP:17340"/>
        <dbReference type="ChEBI" id="CHEBI:33019"/>
        <dbReference type="ChEBI" id="CHEBI:61560"/>
        <dbReference type="ChEBI" id="CHEBI:173112"/>
        <dbReference type="EC" id="2.7.7.7"/>
    </reaction>
</comment>
<dbReference type="GO" id="GO:0006260">
    <property type="term" value="P:DNA replication"/>
    <property type="evidence" value="ECO:0007669"/>
    <property type="project" value="UniProtKB-KW"/>
</dbReference>
<dbReference type="InterPro" id="IPR011708">
    <property type="entry name" value="DNA_pol3_alpha_NTPase_dom"/>
</dbReference>
<evidence type="ECO:0000256" key="3">
    <source>
        <dbReference type="ARBA" id="ARBA00022695"/>
    </source>
</evidence>
<dbReference type="PANTHER" id="PTHR32294">
    <property type="entry name" value="DNA POLYMERASE III SUBUNIT ALPHA"/>
    <property type="match status" value="1"/>
</dbReference>
<evidence type="ECO:0000256" key="6">
    <source>
        <dbReference type="ARBA" id="ARBA00049244"/>
    </source>
</evidence>
<keyword evidence="4" id="KW-0235">DNA replication</keyword>
<keyword evidence="5" id="KW-0239">DNA-directed DNA polymerase</keyword>
<dbReference type="Pfam" id="PF17657">
    <property type="entry name" value="DNA_pol3_finger"/>
    <property type="match status" value="1"/>
</dbReference>
<dbReference type="SUPFAM" id="SSF89550">
    <property type="entry name" value="PHP domain-like"/>
    <property type="match status" value="1"/>
</dbReference>
<dbReference type="Gene3D" id="3.20.20.140">
    <property type="entry name" value="Metal-dependent hydrolases"/>
    <property type="match status" value="1"/>
</dbReference>
<dbReference type="SMART" id="SM00481">
    <property type="entry name" value="POLIIIAc"/>
    <property type="match status" value="1"/>
</dbReference>
<dbReference type="InterPro" id="IPR004013">
    <property type="entry name" value="PHP_dom"/>
</dbReference>
<keyword evidence="9" id="KW-1185">Reference proteome</keyword>
<dbReference type="Pfam" id="PF02811">
    <property type="entry name" value="PHP"/>
    <property type="match status" value="1"/>
</dbReference>